<dbReference type="VEuPathDB" id="ToxoDB:TGVEG_243730"/>
<proteinExistence type="evidence at transcript level"/>
<dbReference type="EMBL" id="FJ465163">
    <property type="protein sequence ID" value="ACJ77106.1"/>
    <property type="molecule type" value="mRNA"/>
</dbReference>
<dbReference type="VEuPathDB" id="ToxoDB:TGRUB_243730"/>
<dbReference type="VEuPathDB" id="ToxoDB:TGFOU_243730"/>
<evidence type="ECO:0000313" key="1">
    <source>
        <dbReference type="EMBL" id="ACJ77106.1"/>
    </source>
</evidence>
<dbReference type="VEuPathDB" id="ToxoDB:TGPRC2_243730"/>
<name>B8Y261_TOXGO</name>
<dbReference type="VEuPathDB" id="ToxoDB:TGP89_243730"/>
<feature type="non-terminal residue" evidence="1">
    <location>
        <position position="100"/>
    </location>
</feature>
<dbReference type="VEuPathDB" id="ToxoDB:TGRH88_028680"/>
<protein>
    <submittedName>
        <fullName evidence="1">ROP9</fullName>
    </submittedName>
</protein>
<organism evidence="1">
    <name type="scientific">Toxoplasma gondii</name>
    <dbReference type="NCBI Taxonomy" id="5811"/>
    <lineage>
        <taxon>Eukaryota</taxon>
        <taxon>Sar</taxon>
        <taxon>Alveolata</taxon>
        <taxon>Apicomplexa</taxon>
        <taxon>Conoidasida</taxon>
        <taxon>Coccidia</taxon>
        <taxon>Eucoccidiorida</taxon>
        <taxon>Eimeriorina</taxon>
        <taxon>Sarcocystidae</taxon>
        <taxon>Toxoplasma</taxon>
    </lineage>
</organism>
<accession>B8Y261</accession>
<dbReference type="VEuPathDB" id="ToxoDB:TGVAND_243730"/>
<dbReference type="VEuPathDB" id="ToxoDB:TGME49_243730"/>
<dbReference type="VEuPathDB" id="ToxoDB:TGGT1_243730"/>
<dbReference type="VEuPathDB" id="ToxoDB:TGDOM2_243730"/>
<feature type="non-terminal residue" evidence="1">
    <location>
        <position position="1"/>
    </location>
</feature>
<dbReference type="VEuPathDB" id="ToxoDB:TGMAS_243730"/>
<reference evidence="1" key="1">
    <citation type="submission" date="2008-11" db="EMBL/GenBank/DDBJ databases">
        <title>Identification of alternative splicing events of the Toxoplasma gondii rop9 gene.</title>
        <authorList>
            <person name="Osorio J.F."/>
            <person name="Gutierrez A.J."/>
            <person name="Arenas A.F."/>
            <person name="Hernandez A."/>
            <person name="Gomez-Marin J.E."/>
        </authorList>
    </citation>
    <scope>NUCLEOTIDE SEQUENCE</scope>
</reference>
<dbReference type="AlphaFoldDB" id="B8Y261"/>
<dbReference type="VEuPathDB" id="ToxoDB:TGARI_243730"/>
<dbReference type="VEuPathDB" id="ToxoDB:TGCOUG_243730"/>
<sequence length="100" mass="11586">RRPCLKTLAAAVERFQALHLTERDAAQAFVEAIQECGIQVVPSDYYRTAISVHSGQHAYENTYWSTLPTVLQYTYMHTYTRTYEHMHVCLTWIYPQGTSV</sequence>
<dbReference type="VEuPathDB" id="ToxoDB:TGCAST_243730"/>